<protein>
    <submittedName>
        <fullName evidence="2">Thiol reductase thioredoxin</fullName>
    </submittedName>
</protein>
<feature type="domain" description="Thioredoxin" evidence="1">
    <location>
        <begin position="24"/>
        <end position="83"/>
    </location>
</feature>
<dbReference type="SUPFAM" id="SSF52833">
    <property type="entry name" value="Thioredoxin-like"/>
    <property type="match status" value="1"/>
</dbReference>
<dbReference type="OrthoDB" id="8521206at2"/>
<dbReference type="Proteomes" id="UP000216947">
    <property type="component" value="Unassembled WGS sequence"/>
</dbReference>
<name>A0A261RL00_9BORD</name>
<dbReference type="CDD" id="cd02947">
    <property type="entry name" value="TRX_family"/>
    <property type="match status" value="1"/>
</dbReference>
<accession>A0A261RL00</accession>
<dbReference type="EMBL" id="NEVK01000003">
    <property type="protein sequence ID" value="OZI25270.1"/>
    <property type="molecule type" value="Genomic_DNA"/>
</dbReference>
<comment type="caution">
    <text evidence="2">The sequence shown here is derived from an EMBL/GenBank/DDBJ whole genome shotgun (WGS) entry which is preliminary data.</text>
</comment>
<evidence type="ECO:0000313" key="2">
    <source>
        <dbReference type="EMBL" id="OZI25270.1"/>
    </source>
</evidence>
<dbReference type="AlphaFoldDB" id="A0A261RL00"/>
<keyword evidence="3" id="KW-1185">Reference proteome</keyword>
<dbReference type="RefSeq" id="WP_026638488.1">
    <property type="nucleotide sequence ID" value="NZ_NEVI01000005.1"/>
</dbReference>
<gene>
    <name evidence="2" type="ORF">CAL19_03520</name>
</gene>
<reference evidence="3" key="1">
    <citation type="submission" date="2017-05" db="EMBL/GenBank/DDBJ databases">
        <title>Complete and WGS of Bordetella genogroups.</title>
        <authorList>
            <person name="Spilker T."/>
            <person name="Lipuma J."/>
        </authorList>
    </citation>
    <scope>NUCLEOTIDE SEQUENCE [LARGE SCALE GENOMIC DNA]</scope>
    <source>
        <strain evidence="3">AU18089</strain>
    </source>
</reference>
<sequence>MSLLVPGPDTPALRAALARPRADTWLVACFCAAWCDTCGQYRPRLAALANTQPERVFAWIDIEDHPDLLGDEDVENFPTLLVQVGSRVVFYGPMLPHIGHLERLLDSLGPDSPAVQTDLPDVPALLCA</sequence>
<evidence type="ECO:0000259" key="1">
    <source>
        <dbReference type="Pfam" id="PF00085"/>
    </source>
</evidence>
<dbReference type="Pfam" id="PF00085">
    <property type="entry name" value="Thioredoxin"/>
    <property type="match status" value="1"/>
</dbReference>
<proteinExistence type="predicted"/>
<organism evidence="2 3">
    <name type="scientific">Bordetella genomosp. 7</name>
    <dbReference type="NCBI Taxonomy" id="1416805"/>
    <lineage>
        <taxon>Bacteria</taxon>
        <taxon>Pseudomonadati</taxon>
        <taxon>Pseudomonadota</taxon>
        <taxon>Betaproteobacteria</taxon>
        <taxon>Burkholderiales</taxon>
        <taxon>Alcaligenaceae</taxon>
        <taxon>Bordetella</taxon>
    </lineage>
</organism>
<dbReference type="InterPro" id="IPR013766">
    <property type="entry name" value="Thioredoxin_domain"/>
</dbReference>
<dbReference type="Gene3D" id="3.40.30.10">
    <property type="entry name" value="Glutaredoxin"/>
    <property type="match status" value="1"/>
</dbReference>
<dbReference type="InterPro" id="IPR036249">
    <property type="entry name" value="Thioredoxin-like_sf"/>
</dbReference>
<evidence type="ECO:0000313" key="3">
    <source>
        <dbReference type="Proteomes" id="UP000216947"/>
    </source>
</evidence>